<accession>A0A0F5Q9Y2</accession>
<dbReference type="STRING" id="1293439.WH87_08675"/>
<dbReference type="Pfam" id="PF12802">
    <property type="entry name" value="MarR_2"/>
    <property type="match status" value="1"/>
</dbReference>
<dbReference type="GO" id="GO:0003700">
    <property type="term" value="F:DNA-binding transcription factor activity"/>
    <property type="evidence" value="ECO:0007669"/>
    <property type="project" value="InterPro"/>
</dbReference>
<protein>
    <recommendedName>
        <fullName evidence="1">HTH marR-type domain-containing protein</fullName>
    </recommendedName>
</protein>
<keyword evidence="3" id="KW-1185">Reference proteome</keyword>
<dbReference type="GO" id="GO:0009384">
    <property type="term" value="F:N-acylmannosamine kinase activity"/>
    <property type="evidence" value="ECO:0007669"/>
    <property type="project" value="TreeGrafter"/>
</dbReference>
<dbReference type="GO" id="GO:0019262">
    <property type="term" value="P:N-acetylneuraminate catabolic process"/>
    <property type="evidence" value="ECO:0007669"/>
    <property type="project" value="TreeGrafter"/>
</dbReference>
<dbReference type="InterPro" id="IPR036390">
    <property type="entry name" value="WH_DNA-bd_sf"/>
</dbReference>
<dbReference type="PATRIC" id="fig|1293439.3.peg.1313"/>
<comment type="caution">
    <text evidence="2">The sequence shown here is derived from an EMBL/GenBank/DDBJ whole genome shotgun (WGS) entry which is preliminary data.</text>
</comment>
<dbReference type="InterPro" id="IPR000600">
    <property type="entry name" value="ROK"/>
</dbReference>
<feature type="domain" description="HTH marR-type" evidence="1">
    <location>
        <begin position="9"/>
        <end position="58"/>
    </location>
</feature>
<dbReference type="EMBL" id="LANJ01000016">
    <property type="protein sequence ID" value="KKC37770.1"/>
    <property type="molecule type" value="Genomic_DNA"/>
</dbReference>
<dbReference type="SUPFAM" id="SSF53067">
    <property type="entry name" value="Actin-like ATPase domain"/>
    <property type="match status" value="1"/>
</dbReference>
<dbReference type="Gene3D" id="3.30.420.40">
    <property type="match status" value="2"/>
</dbReference>
<dbReference type="InterPro" id="IPR043129">
    <property type="entry name" value="ATPase_NBD"/>
</dbReference>
<evidence type="ECO:0000259" key="1">
    <source>
        <dbReference type="Pfam" id="PF12802"/>
    </source>
</evidence>
<dbReference type="InterPro" id="IPR036388">
    <property type="entry name" value="WH-like_DNA-bd_sf"/>
</dbReference>
<name>A0A0F5Q9Y2_9HYPH</name>
<evidence type="ECO:0000313" key="3">
    <source>
        <dbReference type="Proteomes" id="UP000033411"/>
    </source>
</evidence>
<organism evidence="2 3">
    <name type="scientific">Devosia epidermidihirudinis</name>
    <dbReference type="NCBI Taxonomy" id="1293439"/>
    <lineage>
        <taxon>Bacteria</taxon>
        <taxon>Pseudomonadati</taxon>
        <taxon>Pseudomonadota</taxon>
        <taxon>Alphaproteobacteria</taxon>
        <taxon>Hyphomicrobiales</taxon>
        <taxon>Devosiaceae</taxon>
        <taxon>Devosia</taxon>
    </lineage>
</organism>
<dbReference type="Pfam" id="PF00480">
    <property type="entry name" value="ROK"/>
    <property type="match status" value="1"/>
</dbReference>
<dbReference type="InterPro" id="IPR000835">
    <property type="entry name" value="HTH_MarR-typ"/>
</dbReference>
<gene>
    <name evidence="2" type="ORF">WH87_08675</name>
</gene>
<sequence length="381" mass="41245">MRRANVRVVLMTVGFNPGLSNAEIARISGLAPQTVSAILSEIEAAGLIRRGDVLRGRRGQPATPIYLRAEGAYAIGVEIGWRHVDVLLLDLNAQIQGRRRWHHDFPEPHKVLPEIARMTAELIESLPESGQARLFEMGIAMPSAMAIDHTAQKHGRASTRPWSDIDVATDLQQRTGLEVSVFNDGNAACWAELLAFDAPRPASFIYFIISRFVGAGIVGEGTLWEGPTGNSANLGGMLIEAPIGSLLPVHDIASIDALTLRLAESGHCLNGDVPEDWAWEQFGEVLEEWLADSAKALAKAVFNTTTVIETGLVVIDGVMPKPITRRLVEQVKVELALLPNPPFALPQILHGHVGALAPATGAAALTLYRRFLSRDLIDIVS</sequence>
<dbReference type="AlphaFoldDB" id="A0A0F5Q9Y2"/>
<dbReference type="CDD" id="cd23763">
    <property type="entry name" value="ASKHA_ATPase_ROK"/>
    <property type="match status" value="1"/>
</dbReference>
<dbReference type="Gene3D" id="1.10.10.10">
    <property type="entry name" value="Winged helix-like DNA-binding domain superfamily/Winged helix DNA-binding domain"/>
    <property type="match status" value="1"/>
</dbReference>
<dbReference type="PANTHER" id="PTHR18964:SF169">
    <property type="entry name" value="N-ACETYLMANNOSAMINE KINASE"/>
    <property type="match status" value="1"/>
</dbReference>
<dbReference type="Proteomes" id="UP000033411">
    <property type="component" value="Unassembled WGS sequence"/>
</dbReference>
<reference evidence="2 3" key="1">
    <citation type="submission" date="2015-03" db="EMBL/GenBank/DDBJ databases">
        <authorList>
            <person name="Lepp D."/>
            <person name="Hassan Y.I."/>
            <person name="Li X.-Z."/>
            <person name="Zhou T."/>
        </authorList>
    </citation>
    <scope>NUCLEOTIDE SEQUENCE [LARGE SCALE GENOMIC DNA]</scope>
    <source>
        <strain evidence="2 3">E84</strain>
    </source>
</reference>
<dbReference type="SUPFAM" id="SSF46785">
    <property type="entry name" value="Winged helix' DNA-binding domain"/>
    <property type="match status" value="1"/>
</dbReference>
<proteinExistence type="predicted"/>
<evidence type="ECO:0000313" key="2">
    <source>
        <dbReference type="EMBL" id="KKC37770.1"/>
    </source>
</evidence>
<dbReference type="PANTHER" id="PTHR18964">
    <property type="entry name" value="ROK (REPRESSOR, ORF, KINASE) FAMILY"/>
    <property type="match status" value="1"/>
</dbReference>